<protein>
    <recommendedName>
        <fullName evidence="11">Metalloendopeptidase</fullName>
        <ecNumber evidence="11">3.4.24.-</ecNumber>
    </recommendedName>
</protein>
<feature type="disulfide bond" evidence="10">
    <location>
        <begin position="140"/>
        <end position="162"/>
    </location>
</feature>
<dbReference type="Proteomes" id="UP000515163">
    <property type="component" value="Unplaced"/>
</dbReference>
<evidence type="ECO:0000313" key="15">
    <source>
        <dbReference type="Proteomes" id="UP000515163"/>
    </source>
</evidence>
<dbReference type="SUPFAM" id="SSF49785">
    <property type="entry name" value="Galactose-binding domain-like"/>
    <property type="match status" value="1"/>
</dbReference>
<evidence type="ECO:0000256" key="3">
    <source>
        <dbReference type="ARBA" id="ARBA00022729"/>
    </source>
</evidence>
<evidence type="ECO:0000256" key="2">
    <source>
        <dbReference type="ARBA" id="ARBA00022723"/>
    </source>
</evidence>
<keyword evidence="3 11" id="KW-0732">Signal</keyword>
<dbReference type="PRINTS" id="PR00020">
    <property type="entry name" value="MAMDOMAIN"/>
</dbReference>
<keyword evidence="6 10" id="KW-0482">Metalloprotease</keyword>
<dbReference type="InParanoid" id="A0A6P8IBG5"/>
<dbReference type="EC" id="3.4.24.-" evidence="11"/>
<evidence type="ECO:0000256" key="10">
    <source>
        <dbReference type="PROSITE-ProRule" id="PRU01211"/>
    </source>
</evidence>
<dbReference type="Gene3D" id="2.60.120.200">
    <property type="match status" value="1"/>
</dbReference>
<dbReference type="SMART" id="SM00209">
    <property type="entry name" value="TSP1"/>
    <property type="match status" value="2"/>
</dbReference>
<organism evidence="15 16">
    <name type="scientific">Actinia tenebrosa</name>
    <name type="common">Australian red waratah sea anemone</name>
    <dbReference type="NCBI Taxonomy" id="6105"/>
    <lineage>
        <taxon>Eukaryota</taxon>
        <taxon>Metazoa</taxon>
        <taxon>Cnidaria</taxon>
        <taxon>Anthozoa</taxon>
        <taxon>Hexacorallia</taxon>
        <taxon>Actiniaria</taxon>
        <taxon>Actiniidae</taxon>
        <taxon>Actinia</taxon>
    </lineage>
</organism>
<dbReference type="Pfam" id="PF00754">
    <property type="entry name" value="F5_F8_type_C"/>
    <property type="match status" value="1"/>
</dbReference>
<dbReference type="GeneID" id="116297953"/>
<feature type="binding site" evidence="10">
    <location>
        <position position="180"/>
    </location>
    <ligand>
        <name>Zn(2+)</name>
        <dbReference type="ChEBI" id="CHEBI:29105"/>
        <note>catalytic</note>
    </ligand>
</feature>
<evidence type="ECO:0000256" key="9">
    <source>
        <dbReference type="ARBA" id="ARBA00023180"/>
    </source>
</evidence>
<feature type="active site" evidence="10">
    <location>
        <position position="171"/>
    </location>
</feature>
<comment type="caution">
    <text evidence="10">Lacks conserved residue(s) required for the propagation of feature annotation.</text>
</comment>
<name>A0A6P8IBG5_ACTTE</name>
<evidence type="ECO:0000259" key="14">
    <source>
        <dbReference type="PROSITE" id="PS51864"/>
    </source>
</evidence>
<feature type="domain" description="F5/8 type C" evidence="12">
    <location>
        <begin position="273"/>
        <end position="425"/>
    </location>
</feature>
<dbReference type="SUPFAM" id="SSF49899">
    <property type="entry name" value="Concanavalin A-like lectins/glucanases"/>
    <property type="match status" value="1"/>
</dbReference>
<dbReference type="InterPro" id="IPR024079">
    <property type="entry name" value="MetalloPept_cat_dom_sf"/>
</dbReference>
<dbReference type="SMART" id="SM00231">
    <property type="entry name" value="FA58C"/>
    <property type="match status" value="1"/>
</dbReference>
<dbReference type="Gene3D" id="3.40.390.10">
    <property type="entry name" value="Collagenase (Catalytic Domain)"/>
    <property type="match status" value="1"/>
</dbReference>
<dbReference type="InterPro" id="IPR000998">
    <property type="entry name" value="MAM_dom"/>
</dbReference>
<keyword evidence="4 10" id="KW-0378">Hydrolase</keyword>
<evidence type="ECO:0000256" key="8">
    <source>
        <dbReference type="ARBA" id="ARBA00023157"/>
    </source>
</evidence>
<dbReference type="GO" id="GO:0004222">
    <property type="term" value="F:metalloendopeptidase activity"/>
    <property type="evidence" value="ECO:0007669"/>
    <property type="project" value="UniProtKB-UniRule"/>
</dbReference>
<dbReference type="PROSITE" id="PS50092">
    <property type="entry name" value="TSP1"/>
    <property type="match status" value="2"/>
</dbReference>
<dbReference type="FunFam" id="3.40.390.10:FF:000015">
    <property type="entry name" value="Meprin A subunit"/>
    <property type="match status" value="1"/>
</dbReference>
<feature type="binding site" evidence="10">
    <location>
        <position position="170"/>
    </location>
    <ligand>
        <name>Zn(2+)</name>
        <dbReference type="ChEBI" id="CHEBI:29105"/>
        <note>catalytic</note>
    </ligand>
</feature>
<dbReference type="SUPFAM" id="SSF55486">
    <property type="entry name" value="Metalloproteases ('zincins'), catalytic domain"/>
    <property type="match status" value="1"/>
</dbReference>
<evidence type="ECO:0000256" key="7">
    <source>
        <dbReference type="ARBA" id="ARBA00023145"/>
    </source>
</evidence>
<feature type="chain" id="PRO_5028518980" description="Metalloendopeptidase" evidence="11">
    <location>
        <begin position="19"/>
        <end position="704"/>
    </location>
</feature>
<keyword evidence="5 10" id="KW-0862">Zinc</keyword>
<dbReference type="PROSITE" id="PS01285">
    <property type="entry name" value="FA58C_1"/>
    <property type="match status" value="1"/>
</dbReference>
<dbReference type="FunFam" id="2.60.120.260:FF:000016">
    <property type="entry name" value="Contactin-associated protein-like 4 isoform 1"/>
    <property type="match status" value="1"/>
</dbReference>
<dbReference type="PRINTS" id="PR00480">
    <property type="entry name" value="ASTACIN"/>
</dbReference>
<feature type="domain" description="Peptidase M12A" evidence="14">
    <location>
        <begin position="78"/>
        <end position="274"/>
    </location>
</feature>
<keyword evidence="8 10" id="KW-1015">Disulfide bond</keyword>
<keyword evidence="1 10" id="KW-0645">Protease</keyword>
<dbReference type="SMART" id="SM00235">
    <property type="entry name" value="ZnMc"/>
    <property type="match status" value="1"/>
</dbReference>
<dbReference type="InterPro" id="IPR008979">
    <property type="entry name" value="Galactose-bd-like_sf"/>
</dbReference>
<dbReference type="Pfam" id="PF01400">
    <property type="entry name" value="Astacin"/>
    <property type="match status" value="1"/>
</dbReference>
<dbReference type="InterPro" id="IPR000884">
    <property type="entry name" value="TSP1_rpt"/>
</dbReference>
<dbReference type="InterPro" id="IPR001506">
    <property type="entry name" value="Peptidase_M12A"/>
</dbReference>
<feature type="domain" description="MAM" evidence="13">
    <location>
        <begin position="544"/>
        <end position="704"/>
    </location>
</feature>
<proteinExistence type="predicted"/>
<dbReference type="Pfam" id="PF00090">
    <property type="entry name" value="TSP_1"/>
    <property type="match status" value="2"/>
</dbReference>
<dbReference type="FunCoup" id="A0A6P8IBG5">
    <property type="interactions" value="83"/>
</dbReference>
<dbReference type="GO" id="GO:0006508">
    <property type="term" value="P:proteolysis"/>
    <property type="evidence" value="ECO:0007669"/>
    <property type="project" value="UniProtKB-KW"/>
</dbReference>
<keyword evidence="2 10" id="KW-0479">Metal-binding</keyword>
<evidence type="ECO:0000256" key="1">
    <source>
        <dbReference type="ARBA" id="ARBA00022670"/>
    </source>
</evidence>
<dbReference type="PRINTS" id="PR01705">
    <property type="entry name" value="TSP1REPEAT"/>
</dbReference>
<dbReference type="RefSeq" id="XP_031562135.1">
    <property type="nucleotide sequence ID" value="XM_031706275.1"/>
</dbReference>
<keyword evidence="9" id="KW-0325">Glycoprotein</keyword>
<gene>
    <name evidence="16" type="primary">LOC116297953</name>
</gene>
<dbReference type="CDD" id="cd04280">
    <property type="entry name" value="ZnMc_astacin_like"/>
    <property type="match status" value="1"/>
</dbReference>
<evidence type="ECO:0000259" key="13">
    <source>
        <dbReference type="PROSITE" id="PS50060"/>
    </source>
</evidence>
<keyword evidence="7" id="KW-0865">Zymogen</keyword>
<keyword evidence="15" id="KW-1185">Reference proteome</keyword>
<feature type="binding site" evidence="10">
    <location>
        <position position="174"/>
    </location>
    <ligand>
        <name>Zn(2+)</name>
        <dbReference type="ChEBI" id="CHEBI:29105"/>
        <note>catalytic</note>
    </ligand>
</feature>
<dbReference type="GO" id="GO:0008270">
    <property type="term" value="F:zinc ion binding"/>
    <property type="evidence" value="ECO:0007669"/>
    <property type="project" value="UniProtKB-UniRule"/>
</dbReference>
<dbReference type="SMART" id="SM00137">
    <property type="entry name" value="MAM"/>
    <property type="match status" value="1"/>
</dbReference>
<feature type="signal peptide" evidence="11">
    <location>
        <begin position="1"/>
        <end position="18"/>
    </location>
</feature>
<evidence type="ECO:0000256" key="4">
    <source>
        <dbReference type="ARBA" id="ARBA00022801"/>
    </source>
</evidence>
<dbReference type="InterPro" id="IPR006026">
    <property type="entry name" value="Peptidase_Metallo"/>
</dbReference>
<dbReference type="Gene3D" id="2.60.120.260">
    <property type="entry name" value="Galactose-binding domain-like"/>
    <property type="match status" value="1"/>
</dbReference>
<dbReference type="Pfam" id="PF00629">
    <property type="entry name" value="MAM"/>
    <property type="match status" value="1"/>
</dbReference>
<dbReference type="FunFam" id="2.20.100.10:FF:000002">
    <property type="entry name" value="Unc-5 netrin receptor C"/>
    <property type="match status" value="1"/>
</dbReference>
<dbReference type="CDD" id="cd00057">
    <property type="entry name" value="FA58C"/>
    <property type="match status" value="1"/>
</dbReference>
<evidence type="ECO:0000256" key="11">
    <source>
        <dbReference type="RuleBase" id="RU361183"/>
    </source>
</evidence>
<dbReference type="PANTHER" id="PTHR10127">
    <property type="entry name" value="DISCOIDIN, CUB, EGF, LAMININ , AND ZINC METALLOPROTEASE DOMAIN CONTAINING"/>
    <property type="match status" value="1"/>
</dbReference>
<accession>A0A6P8IBG5</accession>
<dbReference type="AlphaFoldDB" id="A0A6P8IBG5"/>
<dbReference type="GO" id="GO:0016020">
    <property type="term" value="C:membrane"/>
    <property type="evidence" value="ECO:0007669"/>
    <property type="project" value="InterPro"/>
</dbReference>
<dbReference type="InterPro" id="IPR036383">
    <property type="entry name" value="TSP1_rpt_sf"/>
</dbReference>
<dbReference type="PROSITE" id="PS50022">
    <property type="entry name" value="FA58C_3"/>
    <property type="match status" value="1"/>
</dbReference>
<dbReference type="OrthoDB" id="5969855at2759"/>
<dbReference type="PANTHER" id="PTHR10127:SF780">
    <property type="entry name" value="METALLOENDOPEPTIDASE"/>
    <property type="match status" value="1"/>
</dbReference>
<dbReference type="CDD" id="cd06263">
    <property type="entry name" value="MAM"/>
    <property type="match status" value="1"/>
</dbReference>
<dbReference type="InterPro" id="IPR000421">
    <property type="entry name" value="FA58C"/>
</dbReference>
<dbReference type="SUPFAM" id="SSF82895">
    <property type="entry name" value="TSP-1 type 1 repeat"/>
    <property type="match status" value="1"/>
</dbReference>
<comment type="cofactor">
    <cofactor evidence="10 11">
        <name>Zn(2+)</name>
        <dbReference type="ChEBI" id="CHEBI:29105"/>
    </cofactor>
    <text evidence="10 11">Binds 1 zinc ion per subunit.</text>
</comment>
<evidence type="ECO:0000313" key="16">
    <source>
        <dbReference type="RefSeq" id="XP_031562135.1"/>
    </source>
</evidence>
<dbReference type="PROSITE" id="PS50060">
    <property type="entry name" value="MAM_2"/>
    <property type="match status" value="1"/>
</dbReference>
<evidence type="ECO:0000259" key="12">
    <source>
        <dbReference type="PROSITE" id="PS50022"/>
    </source>
</evidence>
<dbReference type="InterPro" id="IPR013320">
    <property type="entry name" value="ConA-like_dom_sf"/>
</dbReference>
<evidence type="ECO:0000256" key="5">
    <source>
        <dbReference type="ARBA" id="ARBA00022833"/>
    </source>
</evidence>
<dbReference type="KEGG" id="aten:116297953"/>
<dbReference type="InterPro" id="IPR034035">
    <property type="entry name" value="Astacin-like_dom"/>
</dbReference>
<dbReference type="PROSITE" id="PS51864">
    <property type="entry name" value="ASTACIN"/>
    <property type="match status" value="1"/>
</dbReference>
<sequence>MKTFALILAFLLIEATSSYRIPESFESLIDSQSDDQVTDPIAIDEGKEIPNLIDGDILVSDQMKEDLNNDASQISKRNAQRNRNYLWSGSTVPYEIDSTLTDKTDLINQALNEYHTLTCIKFVQRTNQQYWIKFVKKTGCWSFIGRQFSSPGAQEVSLGDGCYYKNTIVHEVMHALGFWHEQSRSDRDKYVEIYWENIKPEKESNFIRYGSDVIDNLGVNYDFKSIAHYKANAFSRNGAITLTALGDPQNTKNVGPGDTLSELDVIKIDRLYCRESTSLGLQAGGPIPDDKFASSSYKEYYGLKLFTPNQGRLKGGSAWCARANDVSSEYLEIDLGSLHGVRKIATQGNEIFSEWVKTYIVKYSLDKVTWQTYSENGVEKVFTGNTDKNTIVENTLSTAISARYFRIYPKEAHGSPCMRVDLFSEPLSKISPWSEWGPCDRQICMKKRQRYCTSADINQCPTADAYGVETQTTACTQEECNAPVDGHWGRWSSWSSCSKSCDVGIHTRTRTCTDPAPQSGGADCQGSNTMSSSCQDTPCSLVPEGCAFTTDYCKWSQDPSQDIPWYRRSYVTPSKGTGPSADHTSPDGSGYYIYLEASGVAVGSKAVLRSAEQTGSNDQKCLTFYYHMYGSTMGALNVKLKTVSTGETTILTSLSGNSGNQWLEKKLTFSSSQNYIVLFEGIRGSQWSSDMAVDDIGITSGACS</sequence>
<reference evidence="16" key="1">
    <citation type="submission" date="2025-08" db="UniProtKB">
        <authorList>
            <consortium name="RefSeq"/>
        </authorList>
    </citation>
    <scope>IDENTIFICATION</scope>
    <source>
        <tissue evidence="16">Tentacle</tissue>
    </source>
</reference>
<dbReference type="Gene3D" id="2.20.100.10">
    <property type="entry name" value="Thrombospondin type-1 (TSP1) repeat"/>
    <property type="match status" value="1"/>
</dbReference>
<evidence type="ECO:0000256" key="6">
    <source>
        <dbReference type="ARBA" id="ARBA00023049"/>
    </source>
</evidence>